<dbReference type="InterPro" id="IPR036869">
    <property type="entry name" value="J_dom_sf"/>
</dbReference>
<dbReference type="Gene3D" id="1.10.287.110">
    <property type="entry name" value="DnaJ domain"/>
    <property type="match status" value="1"/>
</dbReference>
<sequence>MDNRIKGPFYSGDEIDKIILLYDRKNRILKNQNYMIEDIALSELTNYIISISNENGHWQISRDRILELLDLDMTDVYRQIVSSTNPLVSFSISQFTHNDAGALISLLETIGLDKAPEAFWNAGLWIPFAVQTDLQSFLIEQIWEERNNHLIEYESFLSIFDRFGNFHRSIDIYLEEYFPHGPITDRAIGKLLTSINVDPGENRIRLLRSLAYELFRREIIPYRNLFSRFIPELKNYLISKGRIEPPARPRSPVSEEEKIARRLFAYSPDQPIILKDLKDRYKNLMKKYHPDINPEGLEKSKEINRAYCQLLPGK</sequence>
<accession>A0A841RDD9</accession>
<dbReference type="CDD" id="cd06257">
    <property type="entry name" value="DnaJ"/>
    <property type="match status" value="1"/>
</dbReference>
<dbReference type="RefSeq" id="WP_184746600.1">
    <property type="nucleotide sequence ID" value="NZ_JACHGJ010000003.1"/>
</dbReference>
<dbReference type="InterPro" id="IPR001623">
    <property type="entry name" value="DnaJ_domain"/>
</dbReference>
<feature type="domain" description="J" evidence="1">
    <location>
        <begin position="275"/>
        <end position="310"/>
    </location>
</feature>
<name>A0A841RDD9_9SPIO</name>
<gene>
    <name evidence="2" type="ORF">HNR50_002065</name>
</gene>
<reference evidence="2 3" key="1">
    <citation type="submission" date="2020-08" db="EMBL/GenBank/DDBJ databases">
        <title>Genomic Encyclopedia of Type Strains, Phase IV (KMG-IV): sequencing the most valuable type-strain genomes for metagenomic binning, comparative biology and taxonomic classification.</title>
        <authorList>
            <person name="Goeker M."/>
        </authorList>
    </citation>
    <scope>NUCLEOTIDE SEQUENCE [LARGE SCALE GENOMIC DNA]</scope>
    <source>
        <strain evidence="2 3">DSM 2461</strain>
    </source>
</reference>
<protein>
    <recommendedName>
        <fullName evidence="1">J domain-containing protein</fullName>
    </recommendedName>
</protein>
<dbReference type="SUPFAM" id="SSF46565">
    <property type="entry name" value="Chaperone J-domain"/>
    <property type="match status" value="1"/>
</dbReference>
<proteinExistence type="predicted"/>
<dbReference type="Proteomes" id="UP000587760">
    <property type="component" value="Unassembled WGS sequence"/>
</dbReference>
<comment type="caution">
    <text evidence="2">The sequence shown here is derived from an EMBL/GenBank/DDBJ whole genome shotgun (WGS) entry which is preliminary data.</text>
</comment>
<evidence type="ECO:0000313" key="3">
    <source>
        <dbReference type="Proteomes" id="UP000587760"/>
    </source>
</evidence>
<evidence type="ECO:0000313" key="2">
    <source>
        <dbReference type="EMBL" id="MBB6480402.1"/>
    </source>
</evidence>
<dbReference type="EMBL" id="JACHGJ010000003">
    <property type="protein sequence ID" value="MBB6480402.1"/>
    <property type="molecule type" value="Genomic_DNA"/>
</dbReference>
<dbReference type="Pfam" id="PF00226">
    <property type="entry name" value="DnaJ"/>
    <property type="match status" value="1"/>
</dbReference>
<organism evidence="2 3">
    <name type="scientific">Spirochaeta isovalerica</name>
    <dbReference type="NCBI Taxonomy" id="150"/>
    <lineage>
        <taxon>Bacteria</taxon>
        <taxon>Pseudomonadati</taxon>
        <taxon>Spirochaetota</taxon>
        <taxon>Spirochaetia</taxon>
        <taxon>Spirochaetales</taxon>
        <taxon>Spirochaetaceae</taxon>
        <taxon>Spirochaeta</taxon>
    </lineage>
</organism>
<evidence type="ECO:0000259" key="1">
    <source>
        <dbReference type="Pfam" id="PF00226"/>
    </source>
</evidence>
<keyword evidence="3" id="KW-1185">Reference proteome</keyword>
<dbReference type="AlphaFoldDB" id="A0A841RDD9"/>